<accession>A0A0D1C1Q4</accession>
<dbReference type="AlphaFoldDB" id="A0A0D1C1Q4"/>
<comment type="caution">
    <text evidence="1">The sequence shown here is derived from an EMBL/GenBank/DDBJ whole genome shotgun (WGS) entry which is preliminary data.</text>
</comment>
<protein>
    <submittedName>
        <fullName evidence="1">Uncharacterized protein</fullName>
    </submittedName>
</protein>
<organism evidence="1 2">
    <name type="scientific">Clostridium botulinum B2 450</name>
    <dbReference type="NCBI Taxonomy" id="1379739"/>
    <lineage>
        <taxon>Bacteria</taxon>
        <taxon>Bacillati</taxon>
        <taxon>Bacillota</taxon>
        <taxon>Clostridia</taxon>
        <taxon>Eubacteriales</taxon>
        <taxon>Clostridiaceae</taxon>
        <taxon>Clostridium</taxon>
    </lineage>
</organism>
<evidence type="ECO:0000313" key="1">
    <source>
        <dbReference type="EMBL" id="KIS24966.1"/>
    </source>
</evidence>
<proteinExistence type="predicted"/>
<evidence type="ECO:0000313" key="2">
    <source>
        <dbReference type="Proteomes" id="UP000032250"/>
    </source>
</evidence>
<gene>
    <name evidence="1" type="ORF">N495_05585</name>
</gene>
<sequence length="36" mass="4299">MIEYVYIYNLCVNDHYKGASIPCKLYIGERKMLNEN</sequence>
<reference evidence="1 2" key="1">
    <citation type="submission" date="2014-06" db="EMBL/GenBank/DDBJ databases">
        <title>Genome characterization of distinct group I Clostridium botulinum lineages.</title>
        <authorList>
            <person name="Giordani F."/>
            <person name="Anselmo A."/>
            <person name="Fillo S."/>
            <person name="Palozzi A.M."/>
            <person name="Fortunato A."/>
            <person name="Gentile B."/>
            <person name="Ciammaruconi A."/>
            <person name="Anniballi F."/>
            <person name="De Medici D."/>
            <person name="Lista F."/>
        </authorList>
    </citation>
    <scope>NUCLEOTIDE SEQUENCE [LARGE SCALE GENOMIC DNA]</scope>
    <source>
        <strain evidence="1 2">B2 450</strain>
    </source>
</reference>
<dbReference type="EMBL" id="JXSU01000007">
    <property type="protein sequence ID" value="KIS24966.1"/>
    <property type="molecule type" value="Genomic_DNA"/>
</dbReference>
<dbReference type="Proteomes" id="UP000032250">
    <property type="component" value="Unassembled WGS sequence"/>
</dbReference>
<dbReference type="PATRIC" id="fig|1379739.3.peg.1443"/>
<name>A0A0D1C1Q4_CLOBO</name>
<dbReference type="HOGENOM" id="CLU_3355347_0_0_9"/>